<dbReference type="GO" id="GO:0006935">
    <property type="term" value="P:chemotaxis"/>
    <property type="evidence" value="ECO:0007669"/>
    <property type="project" value="UniProtKB-KW"/>
</dbReference>
<evidence type="ECO:0000256" key="4">
    <source>
        <dbReference type="ARBA" id="ARBA00022500"/>
    </source>
</evidence>
<dbReference type="GO" id="GO:0005829">
    <property type="term" value="C:cytosol"/>
    <property type="evidence" value="ECO:0007669"/>
    <property type="project" value="TreeGrafter"/>
</dbReference>
<dbReference type="RefSeq" id="WP_039742865.1">
    <property type="nucleotide sequence ID" value="NZ_CP009788.1"/>
</dbReference>
<dbReference type="STRING" id="345632.GPICK_10260"/>
<dbReference type="SMART" id="SM00260">
    <property type="entry name" value="CheW"/>
    <property type="match status" value="1"/>
</dbReference>
<proteinExistence type="predicted"/>
<dbReference type="InterPro" id="IPR002545">
    <property type="entry name" value="CheW-lke_dom"/>
</dbReference>
<evidence type="ECO:0000256" key="2">
    <source>
        <dbReference type="ARBA" id="ARBA00021483"/>
    </source>
</evidence>
<dbReference type="Proteomes" id="UP000057609">
    <property type="component" value="Chromosome"/>
</dbReference>
<organism evidence="6 7">
    <name type="scientific">Geobacter pickeringii</name>
    <dbReference type="NCBI Taxonomy" id="345632"/>
    <lineage>
        <taxon>Bacteria</taxon>
        <taxon>Pseudomonadati</taxon>
        <taxon>Thermodesulfobacteriota</taxon>
        <taxon>Desulfuromonadia</taxon>
        <taxon>Geobacterales</taxon>
        <taxon>Geobacteraceae</taxon>
        <taxon>Geobacter</taxon>
    </lineage>
</organism>
<keyword evidence="3" id="KW-0963">Cytoplasm</keyword>
<evidence type="ECO:0000313" key="7">
    <source>
        <dbReference type="Proteomes" id="UP000057609"/>
    </source>
</evidence>
<dbReference type="OrthoDB" id="9790406at2"/>
<evidence type="ECO:0000256" key="3">
    <source>
        <dbReference type="ARBA" id="ARBA00022490"/>
    </source>
</evidence>
<dbReference type="PANTHER" id="PTHR22617">
    <property type="entry name" value="CHEMOTAXIS SENSOR HISTIDINE KINASE-RELATED"/>
    <property type="match status" value="1"/>
</dbReference>
<dbReference type="Gene3D" id="2.30.30.40">
    <property type="entry name" value="SH3 Domains"/>
    <property type="match status" value="1"/>
</dbReference>
<dbReference type="InterPro" id="IPR039315">
    <property type="entry name" value="CheW"/>
</dbReference>
<feature type="domain" description="CheW-like" evidence="5">
    <location>
        <begin position="7"/>
        <end position="147"/>
    </location>
</feature>
<dbReference type="AlphaFoldDB" id="A0A0B5BGN7"/>
<evidence type="ECO:0000313" key="6">
    <source>
        <dbReference type="EMBL" id="AJE03680.1"/>
    </source>
</evidence>
<protein>
    <recommendedName>
        <fullName evidence="2">Chemotaxis protein CheW</fullName>
    </recommendedName>
</protein>
<evidence type="ECO:0000256" key="1">
    <source>
        <dbReference type="ARBA" id="ARBA00004496"/>
    </source>
</evidence>
<dbReference type="InterPro" id="IPR036061">
    <property type="entry name" value="CheW-like_dom_sf"/>
</dbReference>
<keyword evidence="4" id="KW-0145">Chemotaxis</keyword>
<dbReference type="Pfam" id="PF01584">
    <property type="entry name" value="CheW"/>
    <property type="match status" value="1"/>
</dbReference>
<dbReference type="SUPFAM" id="SSF50341">
    <property type="entry name" value="CheW-like"/>
    <property type="match status" value="1"/>
</dbReference>
<accession>A0A0B5BGN7</accession>
<dbReference type="KEGG" id="gpi:GPICK_10260"/>
<dbReference type="GO" id="GO:0007165">
    <property type="term" value="P:signal transduction"/>
    <property type="evidence" value="ECO:0007669"/>
    <property type="project" value="InterPro"/>
</dbReference>
<dbReference type="FunFam" id="2.40.50.180:FF:000002">
    <property type="entry name" value="Chemotaxis protein CheW"/>
    <property type="match status" value="1"/>
</dbReference>
<gene>
    <name evidence="6" type="ORF">GPICK_10260</name>
</gene>
<dbReference type="PROSITE" id="PS50851">
    <property type="entry name" value="CHEW"/>
    <property type="match status" value="1"/>
</dbReference>
<dbReference type="Gene3D" id="2.40.50.180">
    <property type="entry name" value="CheA-289, Domain 4"/>
    <property type="match status" value="1"/>
</dbReference>
<dbReference type="EMBL" id="CP009788">
    <property type="protein sequence ID" value="AJE03680.1"/>
    <property type="molecule type" value="Genomic_DNA"/>
</dbReference>
<dbReference type="PANTHER" id="PTHR22617:SF23">
    <property type="entry name" value="CHEMOTAXIS PROTEIN CHEW"/>
    <property type="match status" value="1"/>
</dbReference>
<comment type="subcellular location">
    <subcellularLocation>
        <location evidence="1">Cytoplasm</location>
    </subcellularLocation>
</comment>
<sequence>MESEIQEIQLACFRIGDASFAADIMRIKEIIRPQKMTRLPKAPPFVEGVINLRGNVIPVVDLRKRFDLPERTALEESRLLVVAVARQLVGLVVDDVTEVVTVQVHDIKPPPQVVEGIGAEYLIGVCLVREALIMLLNLDRILSSRETSALAGISRMSEVVPAP</sequence>
<dbReference type="HOGENOM" id="CLU_048995_3_1_7"/>
<reference evidence="6 7" key="1">
    <citation type="journal article" date="2015" name="Genome Announc.">
        <title>Complete Genome of Geobacter pickeringii G13T, a Metal-Reducing Isolate from Sedimentary Kaolin Deposits.</title>
        <authorList>
            <person name="Badalamenti J.P."/>
            <person name="Bond D.R."/>
        </authorList>
    </citation>
    <scope>NUCLEOTIDE SEQUENCE [LARGE SCALE GENOMIC DNA]</scope>
    <source>
        <strain evidence="6 7">G13</strain>
    </source>
</reference>
<evidence type="ECO:0000259" key="5">
    <source>
        <dbReference type="PROSITE" id="PS50851"/>
    </source>
</evidence>
<keyword evidence="7" id="KW-1185">Reference proteome</keyword>
<name>A0A0B5BGN7_9BACT</name>